<dbReference type="GO" id="GO:0005886">
    <property type="term" value="C:plasma membrane"/>
    <property type="evidence" value="ECO:0007669"/>
    <property type="project" value="UniProtKB-SubCell"/>
</dbReference>
<comment type="subcellular location">
    <subcellularLocation>
        <location evidence="1">Cell membrane</location>
        <topology evidence="1">Multi-pass membrane protein</topology>
    </subcellularLocation>
</comment>
<evidence type="ECO:0000256" key="3">
    <source>
        <dbReference type="ARBA" id="ARBA00022475"/>
    </source>
</evidence>
<name>A0A8J3E4V1_9PROT</name>
<feature type="transmembrane region" description="Helical" evidence="9">
    <location>
        <begin position="225"/>
        <end position="251"/>
    </location>
</feature>
<keyword evidence="7 9" id="KW-0472">Membrane</keyword>
<feature type="transmembrane region" description="Helical" evidence="9">
    <location>
        <begin position="142"/>
        <end position="161"/>
    </location>
</feature>
<keyword evidence="3" id="KW-1003">Cell membrane</keyword>
<proteinExistence type="inferred from homology"/>
<gene>
    <name evidence="10" type="ORF">GCM10011611_36740</name>
</gene>
<feature type="transmembrane region" description="Helical" evidence="9">
    <location>
        <begin position="67"/>
        <end position="86"/>
    </location>
</feature>
<accession>A0A8J3E4V1</accession>
<reference evidence="10" key="1">
    <citation type="journal article" date="2014" name="Int. J. Syst. Evol. Microbiol.">
        <title>Complete genome sequence of Corynebacterium casei LMG S-19264T (=DSM 44701T), isolated from a smear-ripened cheese.</title>
        <authorList>
            <consortium name="US DOE Joint Genome Institute (JGI-PGF)"/>
            <person name="Walter F."/>
            <person name="Albersmeier A."/>
            <person name="Kalinowski J."/>
            <person name="Ruckert C."/>
        </authorList>
    </citation>
    <scope>NUCLEOTIDE SEQUENCE</scope>
    <source>
        <strain evidence="10">CGMCC 1.15725</strain>
    </source>
</reference>
<dbReference type="Pfam" id="PF02653">
    <property type="entry name" value="BPD_transp_2"/>
    <property type="match status" value="1"/>
</dbReference>
<feature type="transmembrane region" description="Helical" evidence="9">
    <location>
        <begin position="44"/>
        <end position="61"/>
    </location>
</feature>
<evidence type="ECO:0000313" key="11">
    <source>
        <dbReference type="Proteomes" id="UP000646365"/>
    </source>
</evidence>
<reference evidence="10" key="2">
    <citation type="submission" date="2020-09" db="EMBL/GenBank/DDBJ databases">
        <authorList>
            <person name="Sun Q."/>
            <person name="Zhou Y."/>
        </authorList>
    </citation>
    <scope>NUCLEOTIDE SEQUENCE</scope>
    <source>
        <strain evidence="10">CGMCC 1.15725</strain>
    </source>
</reference>
<comment type="caution">
    <text evidence="10">The sequence shown here is derived from an EMBL/GenBank/DDBJ whole genome shotgun (WGS) entry which is preliminary data.</text>
</comment>
<evidence type="ECO:0000256" key="9">
    <source>
        <dbReference type="SAM" id="Phobius"/>
    </source>
</evidence>
<dbReference type="InterPro" id="IPR001851">
    <property type="entry name" value="ABC_transp_permease"/>
</dbReference>
<evidence type="ECO:0000256" key="1">
    <source>
        <dbReference type="ARBA" id="ARBA00004651"/>
    </source>
</evidence>
<dbReference type="Proteomes" id="UP000646365">
    <property type="component" value="Unassembled WGS sequence"/>
</dbReference>
<evidence type="ECO:0000313" key="10">
    <source>
        <dbReference type="EMBL" id="GGF27343.1"/>
    </source>
</evidence>
<keyword evidence="11" id="KW-1185">Reference proteome</keyword>
<dbReference type="PANTHER" id="PTHR11795:SF445">
    <property type="entry name" value="AMINO ACID ABC TRANSPORTER PERMEASE PROTEIN"/>
    <property type="match status" value="1"/>
</dbReference>
<dbReference type="CDD" id="cd06582">
    <property type="entry name" value="TM_PBP1_LivH_like"/>
    <property type="match status" value="1"/>
</dbReference>
<comment type="similarity">
    <text evidence="8">Belongs to the binding-protein-dependent transport system permease family. LivHM subfamily.</text>
</comment>
<dbReference type="EMBL" id="BMJQ01000009">
    <property type="protein sequence ID" value="GGF27343.1"/>
    <property type="molecule type" value="Genomic_DNA"/>
</dbReference>
<dbReference type="GO" id="GO:0022857">
    <property type="term" value="F:transmembrane transporter activity"/>
    <property type="evidence" value="ECO:0007669"/>
    <property type="project" value="InterPro"/>
</dbReference>
<feature type="transmembrane region" description="Helical" evidence="9">
    <location>
        <begin position="258"/>
        <end position="279"/>
    </location>
</feature>
<dbReference type="PANTHER" id="PTHR11795">
    <property type="entry name" value="BRANCHED-CHAIN AMINO ACID TRANSPORT SYSTEM PERMEASE PROTEIN LIVH"/>
    <property type="match status" value="1"/>
</dbReference>
<keyword evidence="2" id="KW-0813">Transport</keyword>
<dbReference type="InterPro" id="IPR052157">
    <property type="entry name" value="BCAA_transport_permease"/>
</dbReference>
<feature type="transmembrane region" description="Helical" evidence="9">
    <location>
        <begin position="98"/>
        <end position="117"/>
    </location>
</feature>
<dbReference type="AlphaFoldDB" id="A0A8J3E4V1"/>
<evidence type="ECO:0000256" key="7">
    <source>
        <dbReference type="ARBA" id="ARBA00023136"/>
    </source>
</evidence>
<dbReference type="RefSeq" id="WP_189048379.1">
    <property type="nucleotide sequence ID" value="NZ_BMJQ01000009.1"/>
</dbReference>
<feature type="transmembrane region" description="Helical" evidence="9">
    <location>
        <begin position="6"/>
        <end position="32"/>
    </location>
</feature>
<protein>
    <submittedName>
        <fullName evidence="10">Branched-chain amino acid ABC transporter permease</fullName>
    </submittedName>
</protein>
<dbReference type="GO" id="GO:0006865">
    <property type="term" value="P:amino acid transport"/>
    <property type="evidence" value="ECO:0007669"/>
    <property type="project" value="UniProtKB-KW"/>
</dbReference>
<organism evidence="10 11">
    <name type="scientific">Aliidongia dinghuensis</name>
    <dbReference type="NCBI Taxonomy" id="1867774"/>
    <lineage>
        <taxon>Bacteria</taxon>
        <taxon>Pseudomonadati</taxon>
        <taxon>Pseudomonadota</taxon>
        <taxon>Alphaproteobacteria</taxon>
        <taxon>Rhodospirillales</taxon>
        <taxon>Dongiaceae</taxon>
        <taxon>Aliidongia</taxon>
    </lineage>
</organism>
<evidence type="ECO:0000256" key="4">
    <source>
        <dbReference type="ARBA" id="ARBA00022692"/>
    </source>
</evidence>
<keyword evidence="5" id="KW-0029">Amino-acid transport</keyword>
<feature type="transmembrane region" description="Helical" evidence="9">
    <location>
        <begin position="190"/>
        <end position="213"/>
    </location>
</feature>
<evidence type="ECO:0000256" key="2">
    <source>
        <dbReference type="ARBA" id="ARBA00022448"/>
    </source>
</evidence>
<keyword evidence="4 9" id="KW-0812">Transmembrane</keyword>
<sequence length="289" mass="30095">MTWEVYANVIIGGILTGLVYGLMALGLSVIFGVVRVVNFAHGELTMVAMYLTVLGCSTWGVDPLWILVPLAALMFLVGYALQSLLVHPFMTRPDHAQFMLLVAVGMILTNGALILFGPDARSVQVDYALDSIELGPLLVDKVRLYAALAALAVAAALFAFFRLSPTGKAIRACADNYRGALVVGLDVRRLFALTFGCGAACVGAAGAMLVLLGDVTPSLGPAYTLLAFVIVIVGGLGNMAGALVAGVLIGVSEALAGLVLVPSMKSMVSFGLLILVLLFRPQGLLGRSA</sequence>
<evidence type="ECO:0000256" key="6">
    <source>
        <dbReference type="ARBA" id="ARBA00022989"/>
    </source>
</evidence>
<keyword evidence="6 9" id="KW-1133">Transmembrane helix</keyword>
<evidence type="ECO:0000256" key="5">
    <source>
        <dbReference type="ARBA" id="ARBA00022970"/>
    </source>
</evidence>
<evidence type="ECO:0000256" key="8">
    <source>
        <dbReference type="ARBA" id="ARBA00037998"/>
    </source>
</evidence>